<dbReference type="GO" id="GO:0004020">
    <property type="term" value="F:adenylylsulfate kinase activity"/>
    <property type="evidence" value="ECO:0007669"/>
    <property type="project" value="UniProtKB-EC"/>
</dbReference>
<reference evidence="10" key="1">
    <citation type="journal article" date="2020" name="Appl. Environ. Microbiol.">
        <title>Diazotrophic Anaeromyxobacter Isolates from Soils.</title>
        <authorList>
            <person name="Masuda Y."/>
            <person name="Yamanaka H."/>
            <person name="Xu Z.X."/>
            <person name="Shiratori Y."/>
            <person name="Aono T."/>
            <person name="Amachi S."/>
            <person name="Senoo K."/>
            <person name="Itoh H."/>
        </authorList>
    </citation>
    <scope>NUCLEOTIDE SEQUENCE [LARGE SCALE GENOMIC DNA]</scope>
    <source>
        <strain evidence="10">R267</strain>
    </source>
</reference>
<evidence type="ECO:0000259" key="8">
    <source>
        <dbReference type="Pfam" id="PF01583"/>
    </source>
</evidence>
<dbReference type="InterPro" id="IPR059117">
    <property type="entry name" value="APS_kinase_dom"/>
</dbReference>
<feature type="compositionally biased region" description="Basic residues" evidence="7">
    <location>
        <begin position="224"/>
        <end position="241"/>
    </location>
</feature>
<dbReference type="Pfam" id="PF01583">
    <property type="entry name" value="APS_kinase"/>
    <property type="match status" value="1"/>
</dbReference>
<name>A0A7I9VLD4_9BACT</name>
<sequence length="241" mass="26226">MDPQAQTGFILWITGMNGTGKSSLARFVHQRLSLIGRRAELVDADDRAELLTAGLGPSKDDRDLAVKRVGHVAKMLARNGVVAVCAALSPYREPREALRRESRRFVEVFVDCPMEALLGRDPIYKKAMAGEVKNVPGVDDPYEPPSHAEVTVHSDQERTEAAALRIFQALVDLKYLAPAEFGRLTGGQRPKRARPAGRGKAAGQGAGKPRARPKAAGRPSARQATKKAAARAPAPRRQRKR</sequence>
<dbReference type="GO" id="GO:0010134">
    <property type="term" value="P:sulfate assimilation via adenylyl sulfate reduction"/>
    <property type="evidence" value="ECO:0007669"/>
    <property type="project" value="TreeGrafter"/>
</dbReference>
<feature type="domain" description="APS kinase" evidence="8">
    <location>
        <begin position="8"/>
        <end position="152"/>
    </location>
</feature>
<dbReference type="RefSeq" id="WP_176064695.1">
    <property type="nucleotide sequence ID" value="NZ_BJTG01000004.1"/>
</dbReference>
<dbReference type="InterPro" id="IPR050512">
    <property type="entry name" value="Sulf_AdTrans/APS_kinase"/>
</dbReference>
<proteinExistence type="inferred from homology"/>
<feature type="region of interest" description="Disordered" evidence="7">
    <location>
        <begin position="184"/>
        <end position="241"/>
    </location>
</feature>
<dbReference type="GO" id="GO:0070814">
    <property type="term" value="P:hydrogen sulfide biosynthetic process"/>
    <property type="evidence" value="ECO:0007669"/>
    <property type="project" value="UniProtKB-UniPathway"/>
</dbReference>
<dbReference type="NCBIfam" id="TIGR00455">
    <property type="entry name" value="apsK"/>
    <property type="match status" value="1"/>
</dbReference>
<dbReference type="Gene3D" id="3.40.50.300">
    <property type="entry name" value="P-loop containing nucleotide triphosphate hydrolases"/>
    <property type="match status" value="1"/>
</dbReference>
<feature type="region of interest" description="Disordered" evidence="7">
    <location>
        <begin position="136"/>
        <end position="156"/>
    </location>
</feature>
<dbReference type="InterPro" id="IPR002891">
    <property type="entry name" value="APS"/>
</dbReference>
<evidence type="ECO:0000256" key="3">
    <source>
        <dbReference type="ARBA" id="ARBA00022679"/>
    </source>
</evidence>
<comment type="similarity">
    <text evidence="6">Belongs to the APS kinase family.</text>
</comment>
<dbReference type="GO" id="GO:0004781">
    <property type="term" value="F:sulfate adenylyltransferase (ATP) activity"/>
    <property type="evidence" value="ECO:0007669"/>
    <property type="project" value="TreeGrafter"/>
</dbReference>
<dbReference type="AlphaFoldDB" id="A0A7I9VLD4"/>
<evidence type="ECO:0000313" key="10">
    <source>
        <dbReference type="Proteomes" id="UP000503640"/>
    </source>
</evidence>
<dbReference type="EC" id="2.7.1.25" evidence="2 6"/>
<dbReference type="GO" id="GO:0005524">
    <property type="term" value="F:ATP binding"/>
    <property type="evidence" value="ECO:0007669"/>
    <property type="project" value="UniProtKB-KW"/>
</dbReference>
<keyword evidence="3 6" id="KW-0808">Transferase</keyword>
<comment type="pathway">
    <text evidence="6">Sulfur metabolism; hydrogen sulfide biosynthesis; sulfite from sulfate: step 2/3.</text>
</comment>
<dbReference type="PANTHER" id="PTHR42700:SF1">
    <property type="entry name" value="SULFATE ADENYLYLTRANSFERASE"/>
    <property type="match status" value="1"/>
</dbReference>
<evidence type="ECO:0000313" key="9">
    <source>
        <dbReference type="EMBL" id="GEJ57222.1"/>
    </source>
</evidence>
<gene>
    <name evidence="9" type="ORF">AMYX_19630</name>
</gene>
<dbReference type="GO" id="GO:0005737">
    <property type="term" value="C:cytoplasm"/>
    <property type="evidence" value="ECO:0007669"/>
    <property type="project" value="TreeGrafter"/>
</dbReference>
<keyword evidence="10" id="KW-1185">Reference proteome</keyword>
<dbReference type="Proteomes" id="UP000503640">
    <property type="component" value="Unassembled WGS sequence"/>
</dbReference>
<organism evidence="9 10">
    <name type="scientific">Anaeromyxobacter diazotrophicus</name>
    <dbReference type="NCBI Taxonomy" id="2590199"/>
    <lineage>
        <taxon>Bacteria</taxon>
        <taxon>Pseudomonadati</taxon>
        <taxon>Myxococcota</taxon>
        <taxon>Myxococcia</taxon>
        <taxon>Myxococcales</taxon>
        <taxon>Cystobacterineae</taxon>
        <taxon>Anaeromyxobacteraceae</taxon>
        <taxon>Anaeromyxobacter</taxon>
    </lineage>
</organism>
<accession>A0A7I9VLD4</accession>
<dbReference type="SUPFAM" id="SSF52540">
    <property type="entry name" value="P-loop containing nucleoside triphosphate hydrolases"/>
    <property type="match status" value="1"/>
</dbReference>
<dbReference type="UniPathway" id="UPA00140">
    <property type="reaction ID" value="UER00205"/>
</dbReference>
<evidence type="ECO:0000256" key="6">
    <source>
        <dbReference type="RuleBase" id="RU004347"/>
    </source>
</evidence>
<keyword evidence="6" id="KW-0418">Kinase</keyword>
<dbReference type="CDD" id="cd02027">
    <property type="entry name" value="APSK"/>
    <property type="match status" value="1"/>
</dbReference>
<keyword evidence="4 6" id="KW-0547">Nucleotide-binding</keyword>
<evidence type="ECO:0000256" key="7">
    <source>
        <dbReference type="SAM" id="MobiDB-lite"/>
    </source>
</evidence>
<dbReference type="EMBL" id="BJTG01000004">
    <property type="protein sequence ID" value="GEJ57222.1"/>
    <property type="molecule type" value="Genomic_DNA"/>
</dbReference>
<comment type="function">
    <text evidence="6">Catalyzes the synthesis of activated sulfate.</text>
</comment>
<protein>
    <recommendedName>
        <fullName evidence="2 6">Adenylyl-sulfate kinase</fullName>
        <ecNumber evidence="2 6">2.7.1.25</ecNumber>
    </recommendedName>
</protein>
<dbReference type="PANTHER" id="PTHR42700">
    <property type="entry name" value="SULFATE ADENYLYLTRANSFERASE"/>
    <property type="match status" value="1"/>
</dbReference>
<evidence type="ECO:0000256" key="5">
    <source>
        <dbReference type="ARBA" id="ARBA00022840"/>
    </source>
</evidence>
<comment type="caution">
    <text evidence="9">The sequence shown here is derived from an EMBL/GenBank/DDBJ whole genome shotgun (WGS) entry which is preliminary data.</text>
</comment>
<keyword evidence="5 6" id="KW-0067">ATP-binding</keyword>
<evidence type="ECO:0000256" key="2">
    <source>
        <dbReference type="ARBA" id="ARBA00012121"/>
    </source>
</evidence>
<dbReference type="InterPro" id="IPR027417">
    <property type="entry name" value="P-loop_NTPase"/>
</dbReference>
<dbReference type="GO" id="GO:0019379">
    <property type="term" value="P:sulfate assimilation, phosphoadenylyl sulfate reduction by phosphoadenylyl-sulfate reductase (thioredoxin)"/>
    <property type="evidence" value="ECO:0007669"/>
    <property type="project" value="TreeGrafter"/>
</dbReference>
<evidence type="ECO:0000256" key="4">
    <source>
        <dbReference type="ARBA" id="ARBA00022741"/>
    </source>
</evidence>
<evidence type="ECO:0000256" key="1">
    <source>
        <dbReference type="ARBA" id="ARBA00001823"/>
    </source>
</evidence>
<comment type="catalytic activity">
    <reaction evidence="1 6">
        <text>adenosine 5'-phosphosulfate + ATP = 3'-phosphoadenylyl sulfate + ADP + H(+)</text>
        <dbReference type="Rhea" id="RHEA:24152"/>
        <dbReference type="ChEBI" id="CHEBI:15378"/>
        <dbReference type="ChEBI" id="CHEBI:30616"/>
        <dbReference type="ChEBI" id="CHEBI:58243"/>
        <dbReference type="ChEBI" id="CHEBI:58339"/>
        <dbReference type="ChEBI" id="CHEBI:456216"/>
        <dbReference type="EC" id="2.7.1.25"/>
    </reaction>
</comment>